<accession>A0A2K0T8D7</accession>
<keyword evidence="2" id="KW-1133">Transmembrane helix</keyword>
<feature type="compositionally biased region" description="Polar residues" evidence="1">
    <location>
        <begin position="696"/>
        <end position="707"/>
    </location>
</feature>
<gene>
    <name evidence="3" type="ORF">TGAMA5MH_06386</name>
</gene>
<feature type="compositionally biased region" description="Polar residues" evidence="1">
    <location>
        <begin position="244"/>
        <end position="253"/>
    </location>
</feature>
<feature type="region of interest" description="Disordered" evidence="1">
    <location>
        <begin position="1"/>
        <end position="297"/>
    </location>
</feature>
<organism evidence="3 4">
    <name type="scientific">Trichoderma gamsii</name>
    <dbReference type="NCBI Taxonomy" id="398673"/>
    <lineage>
        <taxon>Eukaryota</taxon>
        <taxon>Fungi</taxon>
        <taxon>Dikarya</taxon>
        <taxon>Ascomycota</taxon>
        <taxon>Pezizomycotina</taxon>
        <taxon>Sordariomycetes</taxon>
        <taxon>Hypocreomycetidae</taxon>
        <taxon>Hypocreales</taxon>
        <taxon>Hypocreaceae</taxon>
        <taxon>Trichoderma</taxon>
    </lineage>
</organism>
<feature type="compositionally biased region" description="Polar residues" evidence="1">
    <location>
        <begin position="677"/>
        <end position="688"/>
    </location>
</feature>
<feature type="region of interest" description="Disordered" evidence="1">
    <location>
        <begin position="322"/>
        <end position="349"/>
    </location>
</feature>
<feature type="compositionally biased region" description="Basic residues" evidence="1">
    <location>
        <begin position="208"/>
        <end position="217"/>
    </location>
</feature>
<dbReference type="EMBL" id="MTYH01000054">
    <property type="protein sequence ID" value="PNP41793.1"/>
    <property type="molecule type" value="Genomic_DNA"/>
</dbReference>
<reference evidence="3 4" key="1">
    <citation type="submission" date="2017-02" db="EMBL/GenBank/DDBJ databases">
        <title>Genomes of Trichoderma spp. with biocontrol activity.</title>
        <authorList>
            <person name="Gardiner D."/>
            <person name="Kazan K."/>
            <person name="Vos C."/>
            <person name="Harvey P."/>
        </authorList>
    </citation>
    <scope>NUCLEOTIDE SEQUENCE [LARGE SCALE GENOMIC DNA]</scope>
    <source>
        <strain evidence="3 4">A5MH</strain>
    </source>
</reference>
<feature type="compositionally biased region" description="Low complexity" evidence="1">
    <location>
        <begin position="170"/>
        <end position="185"/>
    </location>
</feature>
<dbReference type="Proteomes" id="UP000236546">
    <property type="component" value="Unassembled WGS sequence"/>
</dbReference>
<feature type="compositionally biased region" description="Polar residues" evidence="1">
    <location>
        <begin position="331"/>
        <end position="349"/>
    </location>
</feature>
<feature type="compositionally biased region" description="Basic and acidic residues" evidence="1">
    <location>
        <begin position="279"/>
        <end position="292"/>
    </location>
</feature>
<dbReference type="OrthoDB" id="3439820at2759"/>
<evidence type="ECO:0000313" key="3">
    <source>
        <dbReference type="EMBL" id="PNP41793.1"/>
    </source>
</evidence>
<evidence type="ECO:0000256" key="1">
    <source>
        <dbReference type="SAM" id="MobiDB-lite"/>
    </source>
</evidence>
<feature type="region of interest" description="Disordered" evidence="1">
    <location>
        <begin position="554"/>
        <end position="574"/>
    </location>
</feature>
<protein>
    <submittedName>
        <fullName evidence="3">Uncharacterized protein</fullName>
    </submittedName>
</protein>
<keyword evidence="2" id="KW-0472">Membrane</keyword>
<proteinExistence type="predicted"/>
<feature type="compositionally biased region" description="Low complexity" evidence="1">
    <location>
        <begin position="563"/>
        <end position="574"/>
    </location>
</feature>
<comment type="caution">
    <text evidence="3">The sequence shown here is derived from an EMBL/GenBank/DDBJ whole genome shotgun (WGS) entry which is preliminary data.</text>
</comment>
<evidence type="ECO:0000313" key="4">
    <source>
        <dbReference type="Proteomes" id="UP000236546"/>
    </source>
</evidence>
<dbReference type="AlphaFoldDB" id="A0A2K0T8D7"/>
<feature type="region of interest" description="Disordered" evidence="1">
    <location>
        <begin position="677"/>
        <end position="710"/>
    </location>
</feature>
<feature type="compositionally biased region" description="Polar residues" evidence="1">
    <location>
        <begin position="29"/>
        <end position="38"/>
    </location>
</feature>
<feature type="compositionally biased region" description="Polar residues" evidence="1">
    <location>
        <begin position="123"/>
        <end position="145"/>
    </location>
</feature>
<evidence type="ECO:0000256" key="2">
    <source>
        <dbReference type="SAM" id="Phobius"/>
    </source>
</evidence>
<feature type="transmembrane region" description="Helical" evidence="2">
    <location>
        <begin position="904"/>
        <end position="926"/>
    </location>
</feature>
<name>A0A2K0T8D7_9HYPO</name>
<sequence length="950" mass="106682">MSYFLPPQVSDVAPRQTTSLALPKKNQPLRRTQTESPQPASPAGWMRKIMLPSRRPERGGTSREQGYWEQMEVEGKVRPRRRMTDSQYSMGDVSVDSNHIARWNVPKDIPKEQPSELPRGQRVASTKPGSSLSPNAKQKNCSRSWSPLKGSEDQISVTKLEGALPSDDWNGNNNKTGNIKTTETGSLSMDSETATHKKQLQRRDALRARKVRRRQRQSLRESGDFLGVQGVNPHTGELDVMSPTDDSSPLSTRSHQETVHSVMHTLRDKWRNSRHHRVRDSPSKDKHIEGSDTKLSGLQKEKRVRGFGKAVRWKRRVGEWSSLQEPDLSPISASPNSRRPSHAQGLQQSVQHLSLEEAPPDLSLPNDTLTFVNESISLIEATSPVEVPNPLTRTSSNSTNLHKGGLDFDDSNSQASSNAMREASQSMKAPFLGMVVEREIGKPYTGASMMALSAYQLTQSIPAFHQKFEHKIGLRGMRSASLSNLDLSLTPLREPIPLSLFEESPLGAISRLRYRDSPTRAKKRPPKGCFSLNNVQSMVCNAVKSLGDVSGLPQEKPVTTKCPTSSLSPHSPLTSKEMKLGMQKLRDQVAVFNKQQRKELSYRLHHAKAEQKLASRILCEITDKSEQIKGPVCIPITTTTGCDHQTSPLASHQKELYPIDQLEHLLSHVVVRPGELSCSSPAVGSSRSNSDKSHTDLSTSSAQSQTSVEEDELLVELLADTTSMKQEVHTMQEERAHLRGRRLLLSEAILPALEDNSLPRSTFTQDQILMATNKWKLSNINQTTQELDLNKTPSPAEYQTQMVEENPWAPPEKEGSDDIASLLDDWEHLLDTCPDSKLPPEENWGEWKIITEWKEYRRQKQRESTGLQLFLYCLKALAKLYWSTVWPMLDPRTMQVEHDGPMPFWKACLLIVLAVPMMTVGFVVIVQGWKIVRLMAWLLNYEDDGAAIWI</sequence>
<keyword evidence="2" id="KW-0812">Transmembrane</keyword>